<dbReference type="GO" id="GO:0015920">
    <property type="term" value="P:lipopolysaccharide transport"/>
    <property type="evidence" value="ECO:0007669"/>
    <property type="project" value="TreeGrafter"/>
</dbReference>
<gene>
    <name evidence="8" type="ORF">E6H00_06095</name>
</gene>
<evidence type="ECO:0000256" key="5">
    <source>
        <dbReference type="ARBA" id="ARBA00023136"/>
    </source>
</evidence>
<feature type="transmembrane region" description="Helical" evidence="7">
    <location>
        <begin position="526"/>
        <end position="549"/>
    </location>
</feature>
<dbReference type="PANTHER" id="PTHR33529:SF6">
    <property type="entry name" value="YJGP_YJGQ FAMILY PERMEASE"/>
    <property type="match status" value="1"/>
</dbReference>
<evidence type="ECO:0000313" key="8">
    <source>
        <dbReference type="EMBL" id="TMI90787.1"/>
    </source>
</evidence>
<dbReference type="Proteomes" id="UP000318509">
    <property type="component" value="Unassembled WGS sequence"/>
</dbReference>
<feature type="compositionally biased region" description="Basic and acidic residues" evidence="6">
    <location>
        <begin position="139"/>
        <end position="169"/>
    </location>
</feature>
<feature type="transmembrane region" description="Helical" evidence="7">
    <location>
        <begin position="497"/>
        <end position="514"/>
    </location>
</feature>
<feature type="region of interest" description="Disordered" evidence="6">
    <location>
        <begin position="1"/>
        <end position="178"/>
    </location>
</feature>
<evidence type="ECO:0000313" key="9">
    <source>
        <dbReference type="Proteomes" id="UP000318509"/>
    </source>
</evidence>
<dbReference type="InterPro" id="IPR005495">
    <property type="entry name" value="LptG/LptF_permease"/>
</dbReference>
<dbReference type="PANTHER" id="PTHR33529">
    <property type="entry name" value="SLR0882 PROTEIN-RELATED"/>
    <property type="match status" value="1"/>
</dbReference>
<evidence type="ECO:0000256" key="6">
    <source>
        <dbReference type="SAM" id="MobiDB-lite"/>
    </source>
</evidence>
<feature type="transmembrane region" description="Helical" evidence="7">
    <location>
        <begin position="472"/>
        <end position="490"/>
    </location>
</feature>
<dbReference type="Pfam" id="PF03739">
    <property type="entry name" value="LptF_LptG"/>
    <property type="match status" value="1"/>
</dbReference>
<evidence type="ECO:0000256" key="1">
    <source>
        <dbReference type="ARBA" id="ARBA00004651"/>
    </source>
</evidence>
<comment type="caution">
    <text evidence="8">The sequence shown here is derived from an EMBL/GenBank/DDBJ whole genome shotgun (WGS) entry which is preliminary data.</text>
</comment>
<proteinExistence type="predicted"/>
<dbReference type="GO" id="GO:0043190">
    <property type="term" value="C:ATP-binding cassette (ABC) transporter complex"/>
    <property type="evidence" value="ECO:0007669"/>
    <property type="project" value="TreeGrafter"/>
</dbReference>
<evidence type="ECO:0000256" key="4">
    <source>
        <dbReference type="ARBA" id="ARBA00022989"/>
    </source>
</evidence>
<comment type="subcellular location">
    <subcellularLocation>
        <location evidence="1">Cell membrane</location>
        <topology evidence="1">Multi-pass membrane protein</topology>
    </subcellularLocation>
</comment>
<protein>
    <submittedName>
        <fullName evidence="8">LptF/LptG family permease</fullName>
    </submittedName>
</protein>
<feature type="transmembrane region" description="Helical" evidence="7">
    <location>
        <begin position="248"/>
        <end position="270"/>
    </location>
</feature>
<feature type="compositionally biased region" description="Low complexity" evidence="6">
    <location>
        <begin position="91"/>
        <end position="101"/>
    </location>
</feature>
<feature type="transmembrane region" description="Helical" evidence="7">
    <location>
        <begin position="291"/>
        <end position="312"/>
    </location>
</feature>
<sequence>MDRVHPRDRRAGGCPGSGRPGLSGPGTVGVSPPHRRGEPLAGAGAGEAAARRPAPAHRPAAGGVQAGRRAPPAGLDAFGRRAPARRDRPGPRAGAGVPAARRAVHGDRPAVGAGTAADGPLSPGARPRRRHHRPQRAGHAGDHRPRGDPPRGAHSIERRAEGAPPERRSAPPLPRRGIPPVTVSWAERRRAPVFTVSLLDRLLSTEIGLSFGFALGFFTTLLVMNHVFYLARLAINQGLPFGVALELFVYKVPYLVAFCAPMGVLLATVLGIGRLTDNHEIAALRVSGTSLYRIAATVVAMGCAAAVGTLVFSEGVVKVANDRYQKVFSDFAAGAAALQPVQNIFFQGPSPEGSALYHAQRYNPQTQTLEGVTVVYLVRGQEVRLVRAREATYREGGAWTFHDGTIYVFGQSVVTTKFGALDLNVPRTPQDLTAPPKQQSDMSLRELSAEIAAARRRGEDPRAYAVEFHNRIAAMASCVVFALVAIPLSLRPHRSGPSIGMGLSILVLFAYYAIAIPAELASEGRVIAPVLGAWLPNAIIGVLGVLLLVRAAR</sequence>
<dbReference type="EMBL" id="VBAK01000107">
    <property type="protein sequence ID" value="TMI90787.1"/>
    <property type="molecule type" value="Genomic_DNA"/>
</dbReference>
<feature type="compositionally biased region" description="Basic and acidic residues" evidence="6">
    <location>
        <begin position="1"/>
        <end position="11"/>
    </location>
</feature>
<accession>A0A537K4T2</accession>
<feature type="compositionally biased region" description="Gly residues" evidence="6">
    <location>
        <begin position="13"/>
        <end position="27"/>
    </location>
</feature>
<evidence type="ECO:0000256" key="3">
    <source>
        <dbReference type="ARBA" id="ARBA00022692"/>
    </source>
</evidence>
<feature type="compositionally biased region" description="Low complexity" evidence="6">
    <location>
        <begin position="39"/>
        <end position="63"/>
    </location>
</feature>
<evidence type="ECO:0000256" key="2">
    <source>
        <dbReference type="ARBA" id="ARBA00022475"/>
    </source>
</evidence>
<evidence type="ECO:0000256" key="7">
    <source>
        <dbReference type="SAM" id="Phobius"/>
    </source>
</evidence>
<keyword evidence="5 7" id="KW-0472">Membrane</keyword>
<feature type="transmembrane region" description="Helical" evidence="7">
    <location>
        <begin position="207"/>
        <end position="228"/>
    </location>
</feature>
<feature type="compositionally biased region" description="Basic residues" evidence="6">
    <location>
        <begin position="126"/>
        <end position="136"/>
    </location>
</feature>
<keyword evidence="2" id="KW-1003">Cell membrane</keyword>
<reference evidence="8 9" key="1">
    <citation type="journal article" date="2019" name="Nat. Microbiol.">
        <title>Mediterranean grassland soil C-N compound turnover is dependent on rainfall and depth, and is mediated by genomically divergent microorganisms.</title>
        <authorList>
            <person name="Diamond S."/>
            <person name="Andeer P.F."/>
            <person name="Li Z."/>
            <person name="Crits-Christoph A."/>
            <person name="Burstein D."/>
            <person name="Anantharaman K."/>
            <person name="Lane K.R."/>
            <person name="Thomas B.C."/>
            <person name="Pan C."/>
            <person name="Northen T.R."/>
            <person name="Banfield J.F."/>
        </authorList>
    </citation>
    <scope>NUCLEOTIDE SEQUENCE [LARGE SCALE GENOMIC DNA]</scope>
    <source>
        <strain evidence="8">NP_3</strain>
    </source>
</reference>
<dbReference type="AlphaFoldDB" id="A0A537K4T2"/>
<keyword evidence="3 7" id="KW-0812">Transmembrane</keyword>
<name>A0A537K4T2_9BACT</name>
<keyword evidence="4 7" id="KW-1133">Transmembrane helix</keyword>
<organism evidence="8 9">
    <name type="scientific">Candidatus Segetimicrobium genomatis</name>
    <dbReference type="NCBI Taxonomy" id="2569760"/>
    <lineage>
        <taxon>Bacteria</taxon>
        <taxon>Bacillati</taxon>
        <taxon>Candidatus Sysuimicrobiota</taxon>
        <taxon>Candidatus Sysuimicrobiia</taxon>
        <taxon>Candidatus Sysuimicrobiales</taxon>
        <taxon>Candidatus Segetimicrobiaceae</taxon>
        <taxon>Candidatus Segetimicrobium</taxon>
    </lineage>
</organism>